<comment type="similarity">
    <text evidence="1">Belongs to the HicA mRNA interferase family.</text>
</comment>
<keyword evidence="9" id="KW-1185">Reference proteome</keyword>
<evidence type="ECO:0000256" key="4">
    <source>
        <dbReference type="ARBA" id="ARBA00022759"/>
    </source>
</evidence>
<dbReference type="KEGG" id="rca:Rcas_1007"/>
<dbReference type="STRING" id="383372.Rcas_1007"/>
<proteinExistence type="inferred from homology"/>
<dbReference type="AlphaFoldDB" id="A7NI18"/>
<name>A7NI18_ROSCS</name>
<dbReference type="EMBL" id="CP000804">
    <property type="protein sequence ID" value="ABU57115.1"/>
    <property type="molecule type" value="Genomic_DNA"/>
</dbReference>
<protein>
    <submittedName>
        <fullName evidence="8">YcfA family protein</fullName>
    </submittedName>
</protein>
<gene>
    <name evidence="8" type="ordered locus">Rcas_1007</name>
</gene>
<keyword evidence="3" id="KW-0540">Nuclease</keyword>
<reference evidence="8 9" key="1">
    <citation type="submission" date="2007-08" db="EMBL/GenBank/DDBJ databases">
        <title>Complete sequence of Roseiflexus castenholzii DSM 13941.</title>
        <authorList>
            <consortium name="US DOE Joint Genome Institute"/>
            <person name="Copeland A."/>
            <person name="Lucas S."/>
            <person name="Lapidus A."/>
            <person name="Barry K."/>
            <person name="Glavina del Rio T."/>
            <person name="Dalin E."/>
            <person name="Tice H."/>
            <person name="Pitluck S."/>
            <person name="Thompson L.S."/>
            <person name="Brettin T."/>
            <person name="Bruce D."/>
            <person name="Detter J.C."/>
            <person name="Han C."/>
            <person name="Tapia R."/>
            <person name="Schmutz J."/>
            <person name="Larimer F."/>
            <person name="Land M."/>
            <person name="Hauser L."/>
            <person name="Kyrpides N."/>
            <person name="Mikhailova N."/>
            <person name="Bryant D.A."/>
            <person name="Hanada S."/>
            <person name="Tsukatani Y."/>
            <person name="Richardson P."/>
        </authorList>
    </citation>
    <scope>NUCLEOTIDE SEQUENCE [LARGE SCALE GENOMIC DNA]</scope>
    <source>
        <strain evidence="9">DSM 13941 / HLO8</strain>
    </source>
</reference>
<keyword evidence="7" id="KW-0346">Stress response</keyword>
<evidence type="ECO:0000313" key="9">
    <source>
        <dbReference type="Proteomes" id="UP000000263"/>
    </source>
</evidence>
<dbReference type="Proteomes" id="UP000000263">
    <property type="component" value="Chromosome"/>
</dbReference>
<dbReference type="Pfam" id="PF07927">
    <property type="entry name" value="HicA_toxin"/>
    <property type="match status" value="1"/>
</dbReference>
<evidence type="ECO:0000256" key="7">
    <source>
        <dbReference type="ARBA" id="ARBA00023016"/>
    </source>
</evidence>
<evidence type="ECO:0000256" key="1">
    <source>
        <dbReference type="ARBA" id="ARBA00006620"/>
    </source>
</evidence>
<dbReference type="OrthoDB" id="9811409at2"/>
<dbReference type="GO" id="GO:0003729">
    <property type="term" value="F:mRNA binding"/>
    <property type="evidence" value="ECO:0007669"/>
    <property type="project" value="InterPro"/>
</dbReference>
<dbReference type="HOGENOM" id="CLU_164851_6_0_0"/>
<accession>A7NI18</accession>
<keyword evidence="4" id="KW-0255">Endonuclease</keyword>
<dbReference type="Gene3D" id="3.30.920.30">
    <property type="entry name" value="Hypothetical protein"/>
    <property type="match status" value="1"/>
</dbReference>
<keyword evidence="6" id="KW-0694">RNA-binding</keyword>
<evidence type="ECO:0000256" key="6">
    <source>
        <dbReference type="ARBA" id="ARBA00022884"/>
    </source>
</evidence>
<dbReference type="RefSeq" id="WP_012119545.1">
    <property type="nucleotide sequence ID" value="NC_009767.1"/>
</dbReference>
<evidence type="ECO:0000313" key="8">
    <source>
        <dbReference type="EMBL" id="ABU57115.1"/>
    </source>
</evidence>
<keyword evidence="5" id="KW-0378">Hydrolase</keyword>
<dbReference type="GO" id="GO:0016787">
    <property type="term" value="F:hydrolase activity"/>
    <property type="evidence" value="ECO:0007669"/>
    <property type="project" value="UniProtKB-KW"/>
</dbReference>
<evidence type="ECO:0000256" key="5">
    <source>
        <dbReference type="ARBA" id="ARBA00022801"/>
    </source>
</evidence>
<dbReference type="InterPro" id="IPR038570">
    <property type="entry name" value="HicA_sf"/>
</dbReference>
<dbReference type="GO" id="GO:0004519">
    <property type="term" value="F:endonuclease activity"/>
    <property type="evidence" value="ECO:0007669"/>
    <property type="project" value="UniProtKB-KW"/>
</dbReference>
<evidence type="ECO:0000256" key="3">
    <source>
        <dbReference type="ARBA" id="ARBA00022722"/>
    </source>
</evidence>
<dbReference type="eggNOG" id="COG1724">
    <property type="taxonomic scope" value="Bacteria"/>
</dbReference>
<dbReference type="SUPFAM" id="SSF54786">
    <property type="entry name" value="YcfA/nrd intein domain"/>
    <property type="match status" value="1"/>
</dbReference>
<evidence type="ECO:0000256" key="2">
    <source>
        <dbReference type="ARBA" id="ARBA00022649"/>
    </source>
</evidence>
<keyword evidence="2" id="KW-1277">Toxin-antitoxin system</keyword>
<sequence length="70" mass="8134">MTYREIARKLRALGCEEIPRRSSGSHRKWYNPQTGRIAPIPDWGSKDLKVGTVRHIVQQLGLDWETFKQA</sequence>
<organism evidence="8 9">
    <name type="scientific">Roseiflexus castenholzii (strain DSM 13941 / HLO8)</name>
    <dbReference type="NCBI Taxonomy" id="383372"/>
    <lineage>
        <taxon>Bacteria</taxon>
        <taxon>Bacillati</taxon>
        <taxon>Chloroflexota</taxon>
        <taxon>Chloroflexia</taxon>
        <taxon>Chloroflexales</taxon>
        <taxon>Roseiflexineae</taxon>
        <taxon>Roseiflexaceae</taxon>
        <taxon>Roseiflexus</taxon>
    </lineage>
</organism>
<dbReference type="InterPro" id="IPR012933">
    <property type="entry name" value="HicA_mRNA_interferase"/>
</dbReference>